<keyword evidence="4" id="KW-0238">DNA-binding</keyword>
<reference evidence="7" key="1">
    <citation type="journal article" date="2019" name="Int. J. Syst. Evol. Microbiol.">
        <title>The Global Catalogue of Microorganisms (GCM) 10K type strain sequencing project: providing services to taxonomists for standard genome sequencing and annotation.</title>
        <authorList>
            <consortium name="The Broad Institute Genomics Platform"/>
            <consortium name="The Broad Institute Genome Sequencing Center for Infectious Disease"/>
            <person name="Wu L."/>
            <person name="Ma J."/>
        </authorList>
    </citation>
    <scope>NUCLEOTIDE SEQUENCE [LARGE SCALE GENOMIC DNA]</scope>
    <source>
        <strain evidence="7">JCM 17593</strain>
    </source>
</reference>
<dbReference type="EMBL" id="BAABBX010000007">
    <property type="protein sequence ID" value="GAA4186650.1"/>
    <property type="molecule type" value="Genomic_DNA"/>
</dbReference>
<protein>
    <recommendedName>
        <fullName evidence="8">DUF222 domain-containing protein</fullName>
    </recommendedName>
</protein>
<organism evidence="6 7">
    <name type="scientific">Gryllotalpicola kribbensis</name>
    <dbReference type="NCBI Taxonomy" id="993084"/>
    <lineage>
        <taxon>Bacteria</taxon>
        <taxon>Bacillati</taxon>
        <taxon>Actinomycetota</taxon>
        <taxon>Actinomycetes</taxon>
        <taxon>Micrococcales</taxon>
        <taxon>Microbacteriaceae</taxon>
        <taxon>Gryllotalpicola</taxon>
    </lineage>
</organism>
<gene>
    <name evidence="6" type="ORF">GCM10022288_10550</name>
</gene>
<sequence>MLTRVPKVARPMLAAIIRTIFVPRGKRDLVGAQFDEVVTMLARSHPTVADMLDDAREDLLAFAEFPPTHWRQIGIPITVLAATLGVPYQRLRRLEIGTRADPDLEAQATAALERISPPLTT</sequence>
<dbReference type="Proteomes" id="UP001500213">
    <property type="component" value="Unassembled WGS sequence"/>
</dbReference>
<dbReference type="RefSeq" id="WP_344774665.1">
    <property type="nucleotide sequence ID" value="NZ_BAABBX010000007.1"/>
</dbReference>
<comment type="similarity">
    <text evidence="2">Belongs to the transposase mutator family.</text>
</comment>
<evidence type="ECO:0000256" key="4">
    <source>
        <dbReference type="ARBA" id="ARBA00023125"/>
    </source>
</evidence>
<dbReference type="InterPro" id="IPR001207">
    <property type="entry name" value="Transposase_mutator"/>
</dbReference>
<proteinExistence type="inferred from homology"/>
<comment type="caution">
    <text evidence="6">The sequence shown here is derived from an EMBL/GenBank/DDBJ whole genome shotgun (WGS) entry which is preliminary data.</text>
</comment>
<evidence type="ECO:0000256" key="2">
    <source>
        <dbReference type="ARBA" id="ARBA00010961"/>
    </source>
</evidence>
<dbReference type="Pfam" id="PF00872">
    <property type="entry name" value="Transposase_mut"/>
    <property type="match status" value="1"/>
</dbReference>
<keyword evidence="5" id="KW-0233">DNA recombination</keyword>
<keyword evidence="7" id="KW-1185">Reference proteome</keyword>
<evidence type="ECO:0000313" key="6">
    <source>
        <dbReference type="EMBL" id="GAA4186650.1"/>
    </source>
</evidence>
<evidence type="ECO:0000256" key="5">
    <source>
        <dbReference type="ARBA" id="ARBA00023172"/>
    </source>
</evidence>
<evidence type="ECO:0000256" key="3">
    <source>
        <dbReference type="ARBA" id="ARBA00022578"/>
    </source>
</evidence>
<keyword evidence="3" id="KW-0815">Transposition</keyword>
<evidence type="ECO:0000256" key="1">
    <source>
        <dbReference type="ARBA" id="ARBA00002190"/>
    </source>
</evidence>
<evidence type="ECO:0008006" key="8">
    <source>
        <dbReference type="Google" id="ProtNLM"/>
    </source>
</evidence>
<comment type="function">
    <text evidence="1">Required for the transposition of the insertion element.</text>
</comment>
<name>A0ABP8AMZ3_9MICO</name>
<accession>A0ABP8AMZ3</accession>
<evidence type="ECO:0000313" key="7">
    <source>
        <dbReference type="Proteomes" id="UP001500213"/>
    </source>
</evidence>